<keyword evidence="3" id="KW-1185">Reference proteome</keyword>
<name>A0ABU3QKY7_9ACTN</name>
<accession>A0ABU3QKY7</accession>
<dbReference type="SUPFAM" id="SSF159006">
    <property type="entry name" value="YopX-like"/>
    <property type="match status" value="1"/>
</dbReference>
<gene>
    <name evidence="2" type="ORF">RND61_15395</name>
</gene>
<dbReference type="EMBL" id="JAWCTQ010000016">
    <property type="protein sequence ID" value="MDT9683433.1"/>
    <property type="molecule type" value="Genomic_DNA"/>
</dbReference>
<dbReference type="Gene3D" id="2.30.30.290">
    <property type="entry name" value="YopX-like domains"/>
    <property type="match status" value="1"/>
</dbReference>
<comment type="caution">
    <text evidence="2">The sequence shown here is derived from an EMBL/GenBank/DDBJ whole genome shotgun (WGS) entry which is preliminary data.</text>
</comment>
<dbReference type="RefSeq" id="WP_315878507.1">
    <property type="nucleotide sequence ID" value="NZ_JAWCTQ010000016.1"/>
</dbReference>
<proteinExistence type="predicted"/>
<evidence type="ECO:0000313" key="3">
    <source>
        <dbReference type="Proteomes" id="UP001250181"/>
    </source>
</evidence>
<dbReference type="InterPro" id="IPR019096">
    <property type="entry name" value="YopX_protein"/>
</dbReference>
<reference evidence="2 3" key="1">
    <citation type="submission" date="2023-09" db="EMBL/GenBank/DDBJ databases">
        <title>Streptomyces sp. nov.: A antagonism against Alternaria gaisen Producing Streptochlin, Isolated from Tamarix root soil.</title>
        <authorList>
            <person name="Chen Y."/>
        </authorList>
    </citation>
    <scope>NUCLEOTIDE SEQUENCE [LARGE SCALE GENOMIC DNA]</scope>
    <source>
        <strain evidence="2 3">TRM76323</strain>
    </source>
</reference>
<dbReference type="Proteomes" id="UP001250181">
    <property type="component" value="Unassembled WGS sequence"/>
</dbReference>
<evidence type="ECO:0000259" key="1">
    <source>
        <dbReference type="Pfam" id="PF09643"/>
    </source>
</evidence>
<sequence>MKDFDFRIWSKTTNQYLPENYSYVHNLLEPFNSDSEYYTIELGVGLFDKKGKKMYKGDILAVLDGSDSERPYYNYLEISYGQGRFYLKNSEAVEWDDILDDDHLYAEVVGNIHQIPDNLVKDYL</sequence>
<organism evidence="2 3">
    <name type="scientific">Streptomyces tamarix</name>
    <dbReference type="NCBI Taxonomy" id="3078565"/>
    <lineage>
        <taxon>Bacteria</taxon>
        <taxon>Bacillati</taxon>
        <taxon>Actinomycetota</taxon>
        <taxon>Actinomycetes</taxon>
        <taxon>Kitasatosporales</taxon>
        <taxon>Streptomycetaceae</taxon>
        <taxon>Streptomyces</taxon>
    </lineage>
</organism>
<protein>
    <submittedName>
        <fullName evidence="2">YopX family protein</fullName>
    </submittedName>
</protein>
<dbReference type="InterPro" id="IPR023385">
    <property type="entry name" value="YopX-like_C"/>
</dbReference>
<feature type="domain" description="YopX protein" evidence="1">
    <location>
        <begin position="39"/>
        <end position="117"/>
    </location>
</feature>
<dbReference type="Pfam" id="PF09643">
    <property type="entry name" value="YopX"/>
    <property type="match status" value="1"/>
</dbReference>
<evidence type="ECO:0000313" key="2">
    <source>
        <dbReference type="EMBL" id="MDT9683433.1"/>
    </source>
</evidence>